<dbReference type="AlphaFoldDB" id="A0AAD7I1I6"/>
<organism evidence="2 3">
    <name type="scientific">Mycena metata</name>
    <dbReference type="NCBI Taxonomy" id="1033252"/>
    <lineage>
        <taxon>Eukaryota</taxon>
        <taxon>Fungi</taxon>
        <taxon>Dikarya</taxon>
        <taxon>Basidiomycota</taxon>
        <taxon>Agaricomycotina</taxon>
        <taxon>Agaricomycetes</taxon>
        <taxon>Agaricomycetidae</taxon>
        <taxon>Agaricales</taxon>
        <taxon>Marasmiineae</taxon>
        <taxon>Mycenaceae</taxon>
        <taxon>Mycena</taxon>
    </lineage>
</organism>
<comment type="caution">
    <text evidence="2">The sequence shown here is derived from an EMBL/GenBank/DDBJ whole genome shotgun (WGS) entry which is preliminary data.</text>
</comment>
<reference evidence="2" key="1">
    <citation type="submission" date="2023-03" db="EMBL/GenBank/DDBJ databases">
        <title>Massive genome expansion in bonnet fungi (Mycena s.s.) driven by repeated elements and novel gene families across ecological guilds.</title>
        <authorList>
            <consortium name="Lawrence Berkeley National Laboratory"/>
            <person name="Harder C.B."/>
            <person name="Miyauchi S."/>
            <person name="Viragh M."/>
            <person name="Kuo A."/>
            <person name="Thoen E."/>
            <person name="Andreopoulos B."/>
            <person name="Lu D."/>
            <person name="Skrede I."/>
            <person name="Drula E."/>
            <person name="Henrissat B."/>
            <person name="Morin E."/>
            <person name="Kohler A."/>
            <person name="Barry K."/>
            <person name="LaButti K."/>
            <person name="Morin E."/>
            <person name="Salamov A."/>
            <person name="Lipzen A."/>
            <person name="Mereny Z."/>
            <person name="Hegedus B."/>
            <person name="Baldrian P."/>
            <person name="Stursova M."/>
            <person name="Weitz H."/>
            <person name="Taylor A."/>
            <person name="Grigoriev I.V."/>
            <person name="Nagy L.G."/>
            <person name="Martin F."/>
            <person name="Kauserud H."/>
        </authorList>
    </citation>
    <scope>NUCLEOTIDE SEQUENCE</scope>
    <source>
        <strain evidence="2">CBHHK182m</strain>
    </source>
</reference>
<evidence type="ECO:0000256" key="1">
    <source>
        <dbReference type="SAM" id="MobiDB-lite"/>
    </source>
</evidence>
<evidence type="ECO:0000313" key="3">
    <source>
        <dbReference type="Proteomes" id="UP001215598"/>
    </source>
</evidence>
<dbReference type="Proteomes" id="UP001215598">
    <property type="component" value="Unassembled WGS sequence"/>
</dbReference>
<sequence>MPPPNKRRIKALRANRARNKNDDSDSADDEDTPSALPAPLPAAKPASLRSQVAEKDARITELEAVIVDLRSDLLALQTAHEHLRLDNVSLLQSTRTVSLAHNALKTLKRKADIAHFDELGRRQKRIRRLEVDRTRKEERNNFSILALESSLHDNSACITQLRLDLDTTTSQLNSRDATINNLKASLLAKQTTLTETRNRLYAVLKQANRAKLSLKEIKMAYDALRIWKPTEGGEYTEAARELARLLTHAGCAASKIEFAVKACAQAFGIQIQRRFMSARTVGRALDEGGKYAEIQVAREIMEAPGFVESSDGTNHHGLTYESCHVTLLAPSYAPDADDSDQSTWTYKTRFMEVTAALDHTAQRQFDGTVEMATRMASTYSRSPLAARERRVMDKNEYWRKKLGEMKDHAADGKKAFRLSAAHKTDIVTRDLGRLAMDEADVAISHILLTILSITDEDLADAGKLSESELQALSTEGRSLLVEEVLERKIGQEQFDLLTPTEQSDKTTHCFGGCCCHKDLNVVEYGYKAIQRTYSTLDNVHVPPPVLLANKANTAAINNSGNDSAAAQSAVEASTSGGIKLLQLIGSLFRHKDGERGYQDKCAIFMQNRKLELYGMDDPGKFPDVSNTRYGSYTYGAAEVVCFVGIMQELIMQVINAKTKSGQENHVEHNILKGLNCAVTMTELIALALYGMSVSWPYMALVRTTKDKPINLLSLTDLHRKLPQFCARIAANPHILLDPTTPQDQLSIDAKPFLNDFLLQSILQLQPYLPNLFLIISRMFSAERNNTEAFIKKCCDSKDKKFVMREVRKDGASKKQVEFRRAWLKLQQEKAEKALKRREAAASKKKTKAAQLAATQLELDTNKINLMTSALLKNQLAVYRDVLRDPILTKKLWKDMSTVAIRRTFVLEARDRELARYVFNYLLSCNGIC</sequence>
<dbReference type="EMBL" id="JARKIB010000141">
    <property type="protein sequence ID" value="KAJ7733002.1"/>
    <property type="molecule type" value="Genomic_DNA"/>
</dbReference>
<feature type="region of interest" description="Disordered" evidence="1">
    <location>
        <begin position="12"/>
        <end position="49"/>
    </location>
</feature>
<protein>
    <submittedName>
        <fullName evidence="2">Uncharacterized protein</fullName>
    </submittedName>
</protein>
<name>A0AAD7I1I6_9AGAR</name>
<gene>
    <name evidence="2" type="ORF">B0H16DRAFT_1426895</name>
</gene>
<accession>A0AAD7I1I6</accession>
<proteinExistence type="predicted"/>
<evidence type="ECO:0000313" key="2">
    <source>
        <dbReference type="EMBL" id="KAJ7733002.1"/>
    </source>
</evidence>
<keyword evidence="3" id="KW-1185">Reference proteome</keyword>